<keyword evidence="1" id="KW-0285">Flavoprotein</keyword>
<keyword evidence="5" id="KW-1185">Reference proteome</keyword>
<dbReference type="RefSeq" id="WP_215671295.1">
    <property type="nucleotide sequence ID" value="NZ_JAFJYC010000003.1"/>
</dbReference>
<dbReference type="EMBL" id="JAFJYC010000003">
    <property type="protein sequence ID" value="MBT9433420.1"/>
    <property type="molecule type" value="Genomic_DNA"/>
</dbReference>
<gene>
    <name evidence="4" type="ORF">JZM24_17390</name>
</gene>
<dbReference type="PANTHER" id="PTHR48105">
    <property type="entry name" value="THIOREDOXIN REDUCTASE 1-RELATED-RELATED"/>
    <property type="match status" value="1"/>
</dbReference>
<dbReference type="Pfam" id="PF07992">
    <property type="entry name" value="Pyr_redox_2"/>
    <property type="match status" value="1"/>
</dbReference>
<protein>
    <submittedName>
        <fullName evidence="4">NAD(P)/FAD-dependent oxidoreductase</fullName>
    </submittedName>
</protein>
<sequence length="198" mass="21178">MGVKDELPAIPGLIERWGKSVVNCPYCHGYEYRDGRLGMLATVPRSAMVALLLSDLGPTTYFCQESAFEPDATMLALFEKRGVTVEHSPIVEAIGQAEKLETVRLANGRVLPLDILFIGARTSLAGDLHLQLGCELEEGILGPYLRVDHFQQTTVPGIFAAGDAASLHYNGTLAAASGVMAGGCLHQMLVADELGIKP</sequence>
<evidence type="ECO:0000259" key="3">
    <source>
        <dbReference type="Pfam" id="PF07992"/>
    </source>
</evidence>
<dbReference type="InterPro" id="IPR023753">
    <property type="entry name" value="FAD/NAD-binding_dom"/>
</dbReference>
<feature type="domain" description="FAD/NAD(P)-binding" evidence="3">
    <location>
        <begin position="73"/>
        <end position="168"/>
    </location>
</feature>
<dbReference type="Proteomes" id="UP000811282">
    <property type="component" value="Unassembled WGS sequence"/>
</dbReference>
<evidence type="ECO:0000256" key="2">
    <source>
        <dbReference type="ARBA" id="ARBA00023002"/>
    </source>
</evidence>
<evidence type="ECO:0000313" key="4">
    <source>
        <dbReference type="EMBL" id="MBT9433420.1"/>
    </source>
</evidence>
<dbReference type="InterPro" id="IPR050097">
    <property type="entry name" value="Ferredoxin-NADP_redctase_2"/>
</dbReference>
<dbReference type="PRINTS" id="PR00469">
    <property type="entry name" value="PNDRDTASEII"/>
</dbReference>
<dbReference type="SUPFAM" id="SSF51905">
    <property type="entry name" value="FAD/NAD(P)-binding domain"/>
    <property type="match status" value="1"/>
</dbReference>
<keyword evidence="2" id="KW-0560">Oxidoreductase</keyword>
<comment type="caution">
    <text evidence="4">The sequence shown here is derived from an EMBL/GenBank/DDBJ whole genome shotgun (WGS) entry which is preliminary data.</text>
</comment>
<reference evidence="4 5" key="1">
    <citation type="journal article" date="2021" name="Genome Biol. Evol.">
        <title>The evolution of interdependence in a four-way mealybug symbiosis.</title>
        <authorList>
            <person name="Garber A.I."/>
            <person name="Kupper M."/>
            <person name="Laetsch D.R."/>
            <person name="Weldon S.R."/>
            <person name="Ladinsky M.S."/>
            <person name="Bjorkman P.J."/>
            <person name="McCutcheon J.P."/>
        </authorList>
    </citation>
    <scope>NUCLEOTIDE SEQUENCE [LARGE SCALE GENOMIC DNA]</scope>
    <source>
        <strain evidence="4">SOD</strain>
    </source>
</reference>
<proteinExistence type="predicted"/>
<name>A0ABS5YED2_9GAMM</name>
<dbReference type="InterPro" id="IPR036188">
    <property type="entry name" value="FAD/NAD-bd_sf"/>
</dbReference>
<dbReference type="Gene3D" id="3.50.50.60">
    <property type="entry name" value="FAD/NAD(P)-binding domain"/>
    <property type="match status" value="2"/>
</dbReference>
<organism evidence="4 5">
    <name type="scientific">Candidatus Sodalis endolongispinus</name>
    <dbReference type="NCBI Taxonomy" id="2812662"/>
    <lineage>
        <taxon>Bacteria</taxon>
        <taxon>Pseudomonadati</taxon>
        <taxon>Pseudomonadota</taxon>
        <taxon>Gammaproteobacteria</taxon>
        <taxon>Enterobacterales</taxon>
        <taxon>Bruguierivoracaceae</taxon>
        <taxon>Sodalis</taxon>
    </lineage>
</organism>
<evidence type="ECO:0000313" key="5">
    <source>
        <dbReference type="Proteomes" id="UP000811282"/>
    </source>
</evidence>
<accession>A0ABS5YED2</accession>
<evidence type="ECO:0000256" key="1">
    <source>
        <dbReference type="ARBA" id="ARBA00022630"/>
    </source>
</evidence>